<dbReference type="SMART" id="SM00829">
    <property type="entry name" value="PKS_ER"/>
    <property type="match status" value="1"/>
</dbReference>
<dbReference type="InterPro" id="IPR013149">
    <property type="entry name" value="ADH-like_C"/>
</dbReference>
<accession>A0A4Q1BVX6</accession>
<dbReference type="AlphaFoldDB" id="A0A4Q1BVX6"/>
<dbReference type="Pfam" id="PF00107">
    <property type="entry name" value="ADH_zinc_N"/>
    <property type="match status" value="1"/>
</dbReference>
<evidence type="ECO:0000256" key="7">
    <source>
        <dbReference type="ARBA" id="ARBA00023027"/>
    </source>
</evidence>
<feature type="domain" description="Enoyl reductase (ER)" evidence="8">
    <location>
        <begin position="16"/>
        <end position="350"/>
    </location>
</feature>
<evidence type="ECO:0000256" key="6">
    <source>
        <dbReference type="ARBA" id="ARBA00023002"/>
    </source>
</evidence>
<evidence type="ECO:0000256" key="3">
    <source>
        <dbReference type="ARBA" id="ARBA00013190"/>
    </source>
</evidence>
<evidence type="ECO:0000256" key="5">
    <source>
        <dbReference type="ARBA" id="ARBA00022833"/>
    </source>
</evidence>
<evidence type="ECO:0000256" key="4">
    <source>
        <dbReference type="ARBA" id="ARBA00022723"/>
    </source>
</evidence>
<dbReference type="GO" id="GO:0004022">
    <property type="term" value="F:alcohol dehydrogenase (NAD+) activity"/>
    <property type="evidence" value="ECO:0007669"/>
    <property type="project" value="UniProtKB-EC"/>
</dbReference>
<dbReference type="InterPro" id="IPR011032">
    <property type="entry name" value="GroES-like_sf"/>
</dbReference>
<dbReference type="InterPro" id="IPR020843">
    <property type="entry name" value="ER"/>
</dbReference>
<dbReference type="FunFam" id="3.40.50.720:FF:000039">
    <property type="entry name" value="Alcohol dehydrogenase AdhP"/>
    <property type="match status" value="1"/>
</dbReference>
<comment type="caution">
    <text evidence="9">The sequence shown here is derived from an EMBL/GenBank/DDBJ whole genome shotgun (WGS) entry which is preliminary data.</text>
</comment>
<dbReference type="GO" id="GO:0005737">
    <property type="term" value="C:cytoplasm"/>
    <property type="evidence" value="ECO:0007669"/>
    <property type="project" value="TreeGrafter"/>
</dbReference>
<reference evidence="9 10" key="1">
    <citation type="submission" date="2016-06" db="EMBL/GenBank/DDBJ databases">
        <title>Evolution of pathogenesis and genome organization in the Tremellales.</title>
        <authorList>
            <person name="Cuomo C."/>
            <person name="Litvintseva A."/>
            <person name="Heitman J."/>
            <person name="Chen Y."/>
            <person name="Sun S."/>
            <person name="Springer D."/>
            <person name="Dromer F."/>
            <person name="Young S."/>
            <person name="Zeng Q."/>
            <person name="Chapman S."/>
            <person name="Gujja S."/>
            <person name="Saif S."/>
            <person name="Birren B."/>
        </authorList>
    </citation>
    <scope>NUCLEOTIDE SEQUENCE [LARGE SCALE GENOMIC DNA]</scope>
    <source>
        <strain evidence="9 10">ATCC 28783</strain>
    </source>
</reference>
<dbReference type="FunCoup" id="A0A4Q1BVX6">
    <property type="interactions" value="254"/>
</dbReference>
<gene>
    <name evidence="9" type="ORF">M231_00285</name>
</gene>
<dbReference type="CDD" id="cd08297">
    <property type="entry name" value="CAD3"/>
    <property type="match status" value="1"/>
</dbReference>
<protein>
    <recommendedName>
        <fullName evidence="3">alcohol dehydrogenase</fullName>
        <ecNumber evidence="3">1.1.1.1</ecNumber>
    </recommendedName>
</protein>
<evidence type="ECO:0000313" key="10">
    <source>
        <dbReference type="Proteomes" id="UP000289152"/>
    </source>
</evidence>
<dbReference type="InterPro" id="IPR036291">
    <property type="entry name" value="NAD(P)-bd_dom_sf"/>
</dbReference>
<keyword evidence="6" id="KW-0560">Oxidoreductase</keyword>
<keyword evidence="5" id="KW-0862">Zinc</keyword>
<dbReference type="STRING" id="5217.A0A4Q1BVX6"/>
<evidence type="ECO:0000256" key="2">
    <source>
        <dbReference type="ARBA" id="ARBA00008072"/>
    </source>
</evidence>
<dbReference type="Proteomes" id="UP000289152">
    <property type="component" value="Unassembled WGS sequence"/>
</dbReference>
<dbReference type="OrthoDB" id="1879366at2759"/>
<dbReference type="VEuPathDB" id="FungiDB:TREMEDRAFT_57311"/>
<dbReference type="PANTHER" id="PTHR42940:SF3">
    <property type="entry name" value="ALCOHOL DEHYDROGENASE 1-RELATED"/>
    <property type="match status" value="1"/>
</dbReference>
<dbReference type="GO" id="GO:0046872">
    <property type="term" value="F:metal ion binding"/>
    <property type="evidence" value="ECO:0007669"/>
    <property type="project" value="UniProtKB-KW"/>
</dbReference>
<evidence type="ECO:0000313" key="9">
    <source>
        <dbReference type="EMBL" id="RXK42295.1"/>
    </source>
</evidence>
<keyword evidence="10" id="KW-1185">Reference proteome</keyword>
<proteinExistence type="inferred from homology"/>
<keyword evidence="4" id="KW-0479">Metal-binding</keyword>
<dbReference type="PANTHER" id="PTHR42940">
    <property type="entry name" value="ALCOHOL DEHYDROGENASE 1-RELATED"/>
    <property type="match status" value="1"/>
</dbReference>
<dbReference type="InterPro" id="IPR013154">
    <property type="entry name" value="ADH-like_N"/>
</dbReference>
<dbReference type="Gene3D" id="3.90.180.10">
    <property type="entry name" value="Medium-chain alcohol dehydrogenases, catalytic domain"/>
    <property type="match status" value="1"/>
</dbReference>
<comment type="similarity">
    <text evidence="2">Belongs to the zinc-containing alcohol dehydrogenase family.</text>
</comment>
<dbReference type="SUPFAM" id="SSF50129">
    <property type="entry name" value="GroES-like"/>
    <property type="match status" value="1"/>
</dbReference>
<comment type="cofactor">
    <cofactor evidence="1">
        <name>Zn(2+)</name>
        <dbReference type="ChEBI" id="CHEBI:29105"/>
    </cofactor>
</comment>
<keyword evidence="7" id="KW-0520">NAD</keyword>
<dbReference type="Gene3D" id="3.40.50.720">
    <property type="entry name" value="NAD(P)-binding Rossmann-like Domain"/>
    <property type="match status" value="1"/>
</dbReference>
<name>A0A4Q1BVX6_TREME</name>
<evidence type="ECO:0000259" key="8">
    <source>
        <dbReference type="SMART" id="SM00829"/>
    </source>
</evidence>
<dbReference type="Pfam" id="PF08240">
    <property type="entry name" value="ADH_N"/>
    <property type="match status" value="1"/>
</dbReference>
<dbReference type="EC" id="1.1.1.1" evidence="3"/>
<dbReference type="EMBL" id="SDIL01000002">
    <property type="protein sequence ID" value="RXK42295.1"/>
    <property type="molecule type" value="Genomic_DNA"/>
</dbReference>
<sequence>MSIPKVQTAAIVPELGGDLTIKTDHPVPTIDSLQPGECLVKISHTGVCHTDLHAKMGDWPVKPMVPLIGGHEGVGEIVGIAPGTANSPVKVGDRVGIKWMADSCLDCEFCRKGLEMTCPKVKYSGYTVDGTFSQYVVSFVHHVTPIPEGIDSAEAASLLCAGVTVYKALKQSNTIVGNYVAIPGAGGGLGHLAVQYAVAMGLRVIAIDTGKDKKDLSLSLGAETFIDFKEEKDIVGAIKSSSEGLGPHAAIVASASAGAYKQAIDYLRPGGTLVCVGMPDADIGINAFWCVFKAIRVQGSYVGNRQDAVEALEMGAAGKVKVHYQLRELEDLKQTYEDLEAGKIAGRIVLKVS</sequence>
<dbReference type="SUPFAM" id="SSF51735">
    <property type="entry name" value="NAD(P)-binding Rossmann-fold domains"/>
    <property type="match status" value="1"/>
</dbReference>
<organism evidence="9 10">
    <name type="scientific">Tremella mesenterica</name>
    <name type="common">Jelly fungus</name>
    <dbReference type="NCBI Taxonomy" id="5217"/>
    <lineage>
        <taxon>Eukaryota</taxon>
        <taxon>Fungi</taxon>
        <taxon>Dikarya</taxon>
        <taxon>Basidiomycota</taxon>
        <taxon>Agaricomycotina</taxon>
        <taxon>Tremellomycetes</taxon>
        <taxon>Tremellales</taxon>
        <taxon>Tremellaceae</taxon>
        <taxon>Tremella</taxon>
    </lineage>
</organism>
<dbReference type="InParanoid" id="A0A4Q1BVX6"/>
<evidence type="ECO:0000256" key="1">
    <source>
        <dbReference type="ARBA" id="ARBA00001947"/>
    </source>
</evidence>